<gene>
    <name evidence="3" type="ORF">BDV29DRAFT_31500</name>
</gene>
<keyword evidence="2" id="KW-0812">Transmembrane</keyword>
<protein>
    <submittedName>
        <fullName evidence="3">Uncharacterized protein</fullName>
    </submittedName>
</protein>
<evidence type="ECO:0000313" key="3">
    <source>
        <dbReference type="EMBL" id="KAB8077897.1"/>
    </source>
</evidence>
<keyword evidence="2" id="KW-0472">Membrane</keyword>
<feature type="transmembrane region" description="Helical" evidence="2">
    <location>
        <begin position="24"/>
        <end position="46"/>
    </location>
</feature>
<keyword evidence="2" id="KW-1133">Transmembrane helix</keyword>
<sequence length="119" mass="13483">MVSLLLHGIGDINSLTGDLSVSSWLFSIVYPVVYLFTLVISIQSFLNMSTFLFYKPNSNPGRYSRRERFSLRHTALSDNALNNRLNLSMKKPTYPEPARPSVDNEPDLSSRNLYCSMCA</sequence>
<accession>A0A5N5XCU2</accession>
<dbReference type="OrthoDB" id="4509038at2759"/>
<evidence type="ECO:0000313" key="4">
    <source>
        <dbReference type="Proteomes" id="UP000326565"/>
    </source>
</evidence>
<evidence type="ECO:0000256" key="2">
    <source>
        <dbReference type="SAM" id="Phobius"/>
    </source>
</evidence>
<evidence type="ECO:0000256" key="1">
    <source>
        <dbReference type="SAM" id="MobiDB-lite"/>
    </source>
</evidence>
<name>A0A5N5XCU2_9EURO</name>
<dbReference type="AlphaFoldDB" id="A0A5N5XCU2"/>
<dbReference type="Proteomes" id="UP000326565">
    <property type="component" value="Unassembled WGS sequence"/>
</dbReference>
<keyword evidence="4" id="KW-1185">Reference proteome</keyword>
<feature type="region of interest" description="Disordered" evidence="1">
    <location>
        <begin position="89"/>
        <end position="108"/>
    </location>
</feature>
<reference evidence="3 4" key="1">
    <citation type="submission" date="2019-04" db="EMBL/GenBank/DDBJ databases">
        <title>Friends and foes A comparative genomics study of 23 Aspergillus species from section Flavi.</title>
        <authorList>
            <consortium name="DOE Joint Genome Institute"/>
            <person name="Kjaerbolling I."/>
            <person name="Vesth T."/>
            <person name="Frisvad J.C."/>
            <person name="Nybo J.L."/>
            <person name="Theobald S."/>
            <person name="Kildgaard S."/>
            <person name="Isbrandt T."/>
            <person name="Kuo A."/>
            <person name="Sato A."/>
            <person name="Lyhne E.K."/>
            <person name="Kogle M.E."/>
            <person name="Wiebenga A."/>
            <person name="Kun R.S."/>
            <person name="Lubbers R.J."/>
            <person name="Makela M.R."/>
            <person name="Barry K."/>
            <person name="Chovatia M."/>
            <person name="Clum A."/>
            <person name="Daum C."/>
            <person name="Haridas S."/>
            <person name="He G."/>
            <person name="LaButti K."/>
            <person name="Lipzen A."/>
            <person name="Mondo S."/>
            <person name="Riley R."/>
            <person name="Salamov A."/>
            <person name="Simmons B.A."/>
            <person name="Magnuson J.K."/>
            <person name="Henrissat B."/>
            <person name="Mortensen U.H."/>
            <person name="Larsen T.O."/>
            <person name="Devries R.P."/>
            <person name="Grigoriev I.V."/>
            <person name="Machida M."/>
            <person name="Baker S.E."/>
            <person name="Andersen M.R."/>
        </authorList>
    </citation>
    <scope>NUCLEOTIDE SEQUENCE [LARGE SCALE GENOMIC DNA]</scope>
    <source>
        <strain evidence="3 4">CBS 151.66</strain>
    </source>
</reference>
<proteinExistence type="predicted"/>
<dbReference type="EMBL" id="ML732163">
    <property type="protein sequence ID" value="KAB8077897.1"/>
    <property type="molecule type" value="Genomic_DNA"/>
</dbReference>
<organism evidence="3 4">
    <name type="scientific">Aspergillus leporis</name>
    <dbReference type="NCBI Taxonomy" id="41062"/>
    <lineage>
        <taxon>Eukaryota</taxon>
        <taxon>Fungi</taxon>
        <taxon>Dikarya</taxon>
        <taxon>Ascomycota</taxon>
        <taxon>Pezizomycotina</taxon>
        <taxon>Eurotiomycetes</taxon>
        <taxon>Eurotiomycetidae</taxon>
        <taxon>Eurotiales</taxon>
        <taxon>Aspergillaceae</taxon>
        <taxon>Aspergillus</taxon>
        <taxon>Aspergillus subgen. Circumdati</taxon>
    </lineage>
</organism>